<keyword evidence="2" id="KW-1185">Reference proteome</keyword>
<proteinExistence type="predicted"/>
<reference evidence="1 2" key="1">
    <citation type="journal article" date="2007" name="Appl. Environ. Microbiol.">
        <title>Genome sequence of the cellulolytic gliding bacterium Cytophaga hutchinsonii.</title>
        <authorList>
            <person name="Xie G."/>
            <person name="Bruce D.C."/>
            <person name="Challacombe J.F."/>
            <person name="Chertkov O."/>
            <person name="Detter J.C."/>
            <person name="Gilna P."/>
            <person name="Han C.S."/>
            <person name="Lucas S."/>
            <person name="Misra M."/>
            <person name="Myers G.L."/>
            <person name="Richardson P."/>
            <person name="Tapia R."/>
            <person name="Thayer N."/>
            <person name="Thompson L.S."/>
            <person name="Brettin T.S."/>
            <person name="Henrissat B."/>
            <person name="Wilson D.B."/>
            <person name="McBride M.J."/>
        </authorList>
    </citation>
    <scope>NUCLEOTIDE SEQUENCE [LARGE SCALE GENOMIC DNA]</scope>
    <source>
        <strain evidence="2">ATCC 33406 / DSM 1761 / CIP 103989 / NBRC 15051 / NCIMB 9469 / D465</strain>
    </source>
</reference>
<sequence>MLYIVPICFLILLFHIDTTNFHTSRAVYVRSSIFFYKKLEYRINNLVFKNNNFNLLPAKTVTTQIDCAVKP</sequence>
<accession>A0A6N4SUR7</accession>
<dbReference type="AlphaFoldDB" id="A0A6N4SUR7"/>
<dbReference type="Proteomes" id="UP000001822">
    <property type="component" value="Chromosome"/>
</dbReference>
<name>A0A6N4SUR7_CYTH3</name>
<evidence type="ECO:0000313" key="1">
    <source>
        <dbReference type="EMBL" id="ABG60151.1"/>
    </source>
</evidence>
<dbReference type="KEGG" id="chu:CHU_2909"/>
<organism evidence="1 2">
    <name type="scientific">Cytophaga hutchinsonii (strain ATCC 33406 / DSM 1761 / CIP 103989 / NBRC 15051 / NCIMB 9469 / D465)</name>
    <dbReference type="NCBI Taxonomy" id="269798"/>
    <lineage>
        <taxon>Bacteria</taxon>
        <taxon>Pseudomonadati</taxon>
        <taxon>Bacteroidota</taxon>
        <taxon>Cytophagia</taxon>
        <taxon>Cytophagales</taxon>
        <taxon>Cytophagaceae</taxon>
        <taxon>Cytophaga</taxon>
    </lineage>
</organism>
<dbReference type="EMBL" id="CP000383">
    <property type="protein sequence ID" value="ABG60151.1"/>
    <property type="molecule type" value="Genomic_DNA"/>
</dbReference>
<protein>
    <submittedName>
        <fullName evidence="1">Uncharacterized protein</fullName>
    </submittedName>
</protein>
<gene>
    <name evidence="1" type="ordered locus">CHU_2909</name>
</gene>
<evidence type="ECO:0000313" key="2">
    <source>
        <dbReference type="Proteomes" id="UP000001822"/>
    </source>
</evidence>